<feature type="transmembrane region" description="Helical" evidence="1">
    <location>
        <begin position="43"/>
        <end position="61"/>
    </location>
</feature>
<keyword evidence="1" id="KW-0812">Transmembrane</keyword>
<gene>
    <name evidence="2" type="ORF">AVEN_132284_1</name>
</gene>
<evidence type="ECO:0000256" key="1">
    <source>
        <dbReference type="SAM" id="Phobius"/>
    </source>
</evidence>
<sequence>MTSWKKQKTLCLTLPPVNTHILQCVLVRSQKKLQLKNACFFKIREVLELALLVVLMFLLHVRLKKAERKQHNSKINSAKEESPDSNFHEKQLATAEEQEMVDLNDINDPNINFHYSLPSTSQMRTRLPATATVCDRYYVSDRAATDITPAVLQDFGIISEADTSHVVDKNKMRNVRLLKISEFQLHSNEKCHTARDDSIAIFFDSRTDKALYQIKKGNKFYPKEIVEEHLSIVREPCSQYFDHVTPTSGSAFRISKYIINCLMKKKVDAKNITTVVCDGTVVNTGQKSVFIRRSEKGGRFCNFSQRFYSTSAAEHVGGRETTNSRTCCSLTYQGKRIFFHSLTSQLCRSQTKL</sequence>
<comment type="caution">
    <text evidence="2">The sequence shown here is derived from an EMBL/GenBank/DDBJ whole genome shotgun (WGS) entry which is preliminary data.</text>
</comment>
<keyword evidence="1" id="KW-1133">Transmembrane helix</keyword>
<name>A0A4Y2LDR4_ARAVE</name>
<organism evidence="2 3">
    <name type="scientific">Araneus ventricosus</name>
    <name type="common">Orbweaver spider</name>
    <name type="synonym">Epeira ventricosa</name>
    <dbReference type="NCBI Taxonomy" id="182803"/>
    <lineage>
        <taxon>Eukaryota</taxon>
        <taxon>Metazoa</taxon>
        <taxon>Ecdysozoa</taxon>
        <taxon>Arthropoda</taxon>
        <taxon>Chelicerata</taxon>
        <taxon>Arachnida</taxon>
        <taxon>Araneae</taxon>
        <taxon>Araneomorphae</taxon>
        <taxon>Entelegynae</taxon>
        <taxon>Araneoidea</taxon>
        <taxon>Araneidae</taxon>
        <taxon>Araneus</taxon>
    </lineage>
</organism>
<proteinExistence type="predicted"/>
<evidence type="ECO:0000313" key="3">
    <source>
        <dbReference type="Proteomes" id="UP000499080"/>
    </source>
</evidence>
<reference evidence="2 3" key="1">
    <citation type="journal article" date="2019" name="Sci. Rep.">
        <title>Orb-weaving spider Araneus ventricosus genome elucidates the spidroin gene catalogue.</title>
        <authorList>
            <person name="Kono N."/>
            <person name="Nakamura H."/>
            <person name="Ohtoshi R."/>
            <person name="Moran D.A.P."/>
            <person name="Shinohara A."/>
            <person name="Yoshida Y."/>
            <person name="Fujiwara M."/>
            <person name="Mori M."/>
            <person name="Tomita M."/>
            <person name="Arakawa K."/>
        </authorList>
    </citation>
    <scope>NUCLEOTIDE SEQUENCE [LARGE SCALE GENOMIC DNA]</scope>
</reference>
<keyword evidence="3" id="KW-1185">Reference proteome</keyword>
<evidence type="ECO:0000313" key="2">
    <source>
        <dbReference type="EMBL" id="GBN12639.1"/>
    </source>
</evidence>
<keyword evidence="1" id="KW-0472">Membrane</keyword>
<dbReference type="EMBL" id="BGPR01005700">
    <property type="protein sequence ID" value="GBN12639.1"/>
    <property type="molecule type" value="Genomic_DNA"/>
</dbReference>
<dbReference type="Proteomes" id="UP000499080">
    <property type="component" value="Unassembled WGS sequence"/>
</dbReference>
<dbReference type="AlphaFoldDB" id="A0A4Y2LDR4"/>
<accession>A0A4Y2LDR4</accession>
<protein>
    <submittedName>
        <fullName evidence="2">Uncharacterized protein</fullName>
    </submittedName>
</protein>